<dbReference type="Proteomes" id="UP000001568">
    <property type="component" value="Chromosome 1"/>
</dbReference>
<feature type="compositionally biased region" description="Acidic residues" evidence="1">
    <location>
        <begin position="81"/>
        <end position="90"/>
    </location>
</feature>
<feature type="region of interest" description="Disordered" evidence="1">
    <location>
        <begin position="147"/>
        <end position="177"/>
    </location>
</feature>
<keyword evidence="3" id="KW-1185">Reference proteome</keyword>
<reference evidence="2 3" key="1">
    <citation type="journal article" date="2007" name="Proc. Natl. Acad. Sci. U.S.A.">
        <title>The tiny eukaryote Ostreococcus provides genomic insights into the paradox of plankton speciation.</title>
        <authorList>
            <person name="Palenik B."/>
            <person name="Grimwood J."/>
            <person name="Aerts A."/>
            <person name="Rouze P."/>
            <person name="Salamov A."/>
            <person name="Putnam N."/>
            <person name="Dupont C."/>
            <person name="Jorgensen R."/>
            <person name="Derelle E."/>
            <person name="Rombauts S."/>
            <person name="Zhou K."/>
            <person name="Otillar R."/>
            <person name="Merchant S.S."/>
            <person name="Podell S."/>
            <person name="Gaasterland T."/>
            <person name="Napoli C."/>
            <person name="Gendler K."/>
            <person name="Manuell A."/>
            <person name="Tai V."/>
            <person name="Vallon O."/>
            <person name="Piganeau G."/>
            <person name="Jancek S."/>
            <person name="Heijde M."/>
            <person name="Jabbari K."/>
            <person name="Bowler C."/>
            <person name="Lohr M."/>
            <person name="Robbens S."/>
            <person name="Werner G."/>
            <person name="Dubchak I."/>
            <person name="Pazour G.J."/>
            <person name="Ren Q."/>
            <person name="Paulsen I."/>
            <person name="Delwiche C."/>
            <person name="Schmutz J."/>
            <person name="Rokhsar D."/>
            <person name="Van de Peer Y."/>
            <person name="Moreau H."/>
            <person name="Grigoriev I.V."/>
        </authorList>
    </citation>
    <scope>NUCLEOTIDE SEQUENCE [LARGE SCALE GENOMIC DNA]</scope>
    <source>
        <strain evidence="2 3">CCE9901</strain>
    </source>
</reference>
<dbReference type="GeneID" id="4999855"/>
<dbReference type="OrthoDB" id="10637254at2759"/>
<evidence type="ECO:0000313" key="2">
    <source>
        <dbReference type="EMBL" id="ABO93965.1"/>
    </source>
</evidence>
<feature type="compositionally biased region" description="Basic and acidic residues" evidence="1">
    <location>
        <begin position="36"/>
        <end position="52"/>
    </location>
</feature>
<evidence type="ECO:0000313" key="3">
    <source>
        <dbReference type="Proteomes" id="UP000001568"/>
    </source>
</evidence>
<dbReference type="KEGG" id="olu:OSTLU_29230"/>
<name>A4RS35_OSTLU</name>
<protein>
    <submittedName>
        <fullName evidence="2">Uncharacterized protein</fullName>
    </submittedName>
</protein>
<dbReference type="Gramene" id="ABO93965">
    <property type="protein sequence ID" value="ABO93965"/>
    <property type="gene ID" value="OSTLU_29230"/>
</dbReference>
<sequence>MWRSAGEANKGGEAAVEEPGDARASDEETTAIETTATKDADEASEDAAREVVETFESFTADENDDEEQVVVESESTRAEEVAEDEDEDEWSAALRPSKRATEEEATEMEPTTADESDAHVHDEAMRANAVARASEIADIWAEDSMDDIVVVSPPPQPRDRPLDERSDARANRDGAADERAKAINELHTVRHVVSPAKPVSALKDADVEVCRLESASPERPMKSAIKTPPMVSPRQPKQIENEDDLVAALLSPGRMNGARVTFDERLMRTQLPTRTAASPKTPTAPKTVAHKVPIANGAPRTPSSAHRGVFAKKLFAEQVKPFSMPTKAEIDEARQLAMMYERAEAVFASWTF</sequence>
<dbReference type="AlphaFoldDB" id="A4RS35"/>
<feature type="region of interest" description="Disordered" evidence="1">
    <location>
        <begin position="213"/>
        <end position="236"/>
    </location>
</feature>
<evidence type="ECO:0000256" key="1">
    <source>
        <dbReference type="SAM" id="MobiDB-lite"/>
    </source>
</evidence>
<organism evidence="2 3">
    <name type="scientific">Ostreococcus lucimarinus (strain CCE9901)</name>
    <dbReference type="NCBI Taxonomy" id="436017"/>
    <lineage>
        <taxon>Eukaryota</taxon>
        <taxon>Viridiplantae</taxon>
        <taxon>Chlorophyta</taxon>
        <taxon>Mamiellophyceae</taxon>
        <taxon>Mamiellales</taxon>
        <taxon>Bathycoccaceae</taxon>
        <taxon>Ostreococcus</taxon>
    </lineage>
</organism>
<proteinExistence type="predicted"/>
<gene>
    <name evidence="2" type="ORF">OSTLU_29230</name>
</gene>
<dbReference type="EMBL" id="CP000581">
    <property type="protein sequence ID" value="ABO93965.1"/>
    <property type="molecule type" value="Genomic_DNA"/>
</dbReference>
<feature type="compositionally biased region" description="Acidic residues" evidence="1">
    <location>
        <begin position="59"/>
        <end position="69"/>
    </location>
</feature>
<feature type="region of interest" description="Disordered" evidence="1">
    <location>
        <begin position="1"/>
        <end position="122"/>
    </location>
</feature>
<dbReference type="RefSeq" id="XP_001415673.1">
    <property type="nucleotide sequence ID" value="XM_001415636.1"/>
</dbReference>
<feature type="compositionally biased region" description="Acidic residues" evidence="1">
    <location>
        <begin position="103"/>
        <end position="115"/>
    </location>
</feature>
<feature type="compositionally biased region" description="Basic and acidic residues" evidence="1">
    <location>
        <begin position="157"/>
        <end position="177"/>
    </location>
</feature>
<accession>A4RS35</accession>
<dbReference type="HOGENOM" id="CLU_788429_0_0_1"/>